<keyword evidence="1" id="KW-0732">Signal</keyword>
<dbReference type="RefSeq" id="WP_145370478.1">
    <property type="nucleotide sequence ID" value="NZ_CP036275.1"/>
</dbReference>
<feature type="signal peptide" evidence="1">
    <location>
        <begin position="1"/>
        <end position="22"/>
    </location>
</feature>
<dbReference type="Proteomes" id="UP000320496">
    <property type="component" value="Chromosome"/>
</dbReference>
<dbReference type="EMBL" id="CP036275">
    <property type="protein sequence ID" value="QDU39274.1"/>
    <property type="molecule type" value="Genomic_DNA"/>
</dbReference>
<keyword evidence="3" id="KW-1185">Reference proteome</keyword>
<sequence precursor="true">MSRPLQLLIAFVLVLSVSPVLAADDAEKVLRAGAATSNITPPLGERIRGSFSPFPATNVHDELHARCLVLDNGTSRVGFVICDNLGIGREVLDQAREYINAETDFPAENILMAATHTHSATSSGSEKYSGFLARRIADGFRRAIANMQPARIGWGGVDEPSEVFNRRWHVTNPDLLKNPFGGADQVRMNPPRGNAALVRPAGPIDPEISFISVQTADGRPLALLANYSLHYVGGVNRGEISADYFGIFSKRIGELLEVDEEAVPPFVGMLSNGTSGDINNINFREPSKRMEKYEKMRQVAELVARRVHEACGQVEYHNWVPLGSASRDLTLRVRKPDEAMLEYFAEVMKKPEDAPKHHRYERSYARRVQALHEGPDEIDIPLQAVRIGDLGIAAIPFEVFCEIGLEIKEKSPFGDAFTIELANDSRGYLPTPRQHELGGYETWMGTNRVQLDASERITETILELMHELAPRSASAETSSAN</sequence>
<proteinExistence type="predicted"/>
<feature type="chain" id="PRO_5021709372" evidence="1">
    <location>
        <begin position="23"/>
        <end position="481"/>
    </location>
</feature>
<dbReference type="AlphaFoldDB" id="A0A517Z9V5"/>
<protein>
    <submittedName>
        <fullName evidence="2">Neutral/alkaline non-lysosomal ceramidase</fullName>
    </submittedName>
</protein>
<name>A0A517Z9V5_9PLAN</name>
<evidence type="ECO:0000256" key="1">
    <source>
        <dbReference type="SAM" id="SignalP"/>
    </source>
</evidence>
<organism evidence="2 3">
    <name type="scientific">Maioricimonas rarisocia</name>
    <dbReference type="NCBI Taxonomy" id="2528026"/>
    <lineage>
        <taxon>Bacteria</taxon>
        <taxon>Pseudomonadati</taxon>
        <taxon>Planctomycetota</taxon>
        <taxon>Planctomycetia</taxon>
        <taxon>Planctomycetales</taxon>
        <taxon>Planctomycetaceae</taxon>
        <taxon>Maioricimonas</taxon>
    </lineage>
</organism>
<evidence type="ECO:0000313" key="3">
    <source>
        <dbReference type="Proteomes" id="UP000320496"/>
    </source>
</evidence>
<dbReference type="OrthoDB" id="9790058at2"/>
<dbReference type="KEGG" id="mri:Mal4_36130"/>
<evidence type="ECO:0000313" key="2">
    <source>
        <dbReference type="EMBL" id="QDU39274.1"/>
    </source>
</evidence>
<accession>A0A517Z9V5</accession>
<gene>
    <name evidence="2" type="ORF">Mal4_36130</name>
</gene>
<reference evidence="2 3" key="1">
    <citation type="submission" date="2019-02" db="EMBL/GenBank/DDBJ databases">
        <title>Deep-cultivation of Planctomycetes and their phenomic and genomic characterization uncovers novel biology.</title>
        <authorList>
            <person name="Wiegand S."/>
            <person name="Jogler M."/>
            <person name="Boedeker C."/>
            <person name="Pinto D."/>
            <person name="Vollmers J."/>
            <person name="Rivas-Marin E."/>
            <person name="Kohn T."/>
            <person name="Peeters S.H."/>
            <person name="Heuer A."/>
            <person name="Rast P."/>
            <person name="Oberbeckmann S."/>
            <person name="Bunk B."/>
            <person name="Jeske O."/>
            <person name="Meyerdierks A."/>
            <person name="Storesund J.E."/>
            <person name="Kallscheuer N."/>
            <person name="Luecker S."/>
            <person name="Lage O.M."/>
            <person name="Pohl T."/>
            <person name="Merkel B.J."/>
            <person name="Hornburger P."/>
            <person name="Mueller R.-W."/>
            <person name="Bruemmer F."/>
            <person name="Labrenz M."/>
            <person name="Spormann A.M."/>
            <person name="Op den Camp H."/>
            <person name="Overmann J."/>
            <person name="Amann R."/>
            <person name="Jetten M.S.M."/>
            <person name="Mascher T."/>
            <person name="Medema M.H."/>
            <person name="Devos D.P."/>
            <person name="Kaster A.-K."/>
            <person name="Ovreas L."/>
            <person name="Rohde M."/>
            <person name="Galperin M.Y."/>
            <person name="Jogler C."/>
        </authorList>
    </citation>
    <scope>NUCLEOTIDE SEQUENCE [LARGE SCALE GENOMIC DNA]</scope>
    <source>
        <strain evidence="2 3">Mal4</strain>
    </source>
</reference>